<feature type="transmembrane region" description="Helical" evidence="2">
    <location>
        <begin position="156"/>
        <end position="177"/>
    </location>
</feature>
<keyword evidence="2" id="KW-1133">Transmembrane helix</keyword>
<feature type="compositionally biased region" description="Low complexity" evidence="1">
    <location>
        <begin position="233"/>
        <end position="247"/>
    </location>
</feature>
<evidence type="ECO:0000256" key="1">
    <source>
        <dbReference type="SAM" id="MobiDB-lite"/>
    </source>
</evidence>
<gene>
    <name evidence="3" type="ORF">V0288_00780</name>
</gene>
<evidence type="ECO:0000313" key="3">
    <source>
        <dbReference type="EMBL" id="MEG3435641.1"/>
    </source>
</evidence>
<feature type="compositionally biased region" description="Pro residues" evidence="1">
    <location>
        <begin position="248"/>
        <end position="262"/>
    </location>
</feature>
<proteinExistence type="predicted"/>
<comment type="caution">
    <text evidence="3">The sequence shown here is derived from an EMBL/GenBank/DDBJ whole genome shotgun (WGS) entry which is preliminary data.</text>
</comment>
<keyword evidence="4" id="KW-1185">Reference proteome</keyword>
<dbReference type="EMBL" id="JBAFSM010000001">
    <property type="protein sequence ID" value="MEG3435641.1"/>
    <property type="molecule type" value="Genomic_DNA"/>
</dbReference>
<dbReference type="InterPro" id="IPR025569">
    <property type="entry name" value="DUF4335"/>
</dbReference>
<protein>
    <submittedName>
        <fullName evidence="3">DUF4335 domain-containing protein</fullName>
    </submittedName>
</protein>
<accession>A0AAW9QLQ4</accession>
<reference evidence="3 4" key="1">
    <citation type="submission" date="2024-01" db="EMBL/GenBank/DDBJ databases">
        <title>Genomic insights into the taxonomy and metabolism of the cyanobacterium Pannus brasiliensis CCIBt3594.</title>
        <authorList>
            <person name="Machado M."/>
            <person name="Botero N.B."/>
            <person name="Andreote A.P.D."/>
            <person name="Feitosa A.M.T."/>
            <person name="Popin R."/>
            <person name="Sivonen K."/>
            <person name="Fiore M.F."/>
        </authorList>
    </citation>
    <scope>NUCLEOTIDE SEQUENCE [LARGE SCALE GENOMIC DNA]</scope>
    <source>
        <strain evidence="3 4">CCIBt3594</strain>
    </source>
</reference>
<keyword evidence="2" id="KW-0812">Transmembrane</keyword>
<sequence length="447" mass="47604">MNTLIRKYTPPTCTLEIWGKNSPLSVWAGKNLLSDARFELRLDDPRIAEERQVTLRGDRSQLQLLREIVDRYVQGLLAISPVDSPATPPLPSLPSLVPKDFLHHELSFGSLTADSDRGSIEITTSQLFDLANALEEYGSETEILPELLRKQGRKSALIWSVVAAGAVAAVGGTVIALRTYQGENVATLAPAPSPTITGQLPDLPLPPTGPAAPSPRVPTTLSGKTPLPPPPTAGGVVPPLRPSSVPLVVPPPPKLPPPPAAGPSPSGTASVIEPRNDSPTPAGPITAPPAPISDRSPAVEQVSPKTLNPTPAPPKLPKLPPIAPPTPEKSDENALAPAAPPRETAIAPETNLLDTIPQVAETREYFKARWKPPESLKQTLEYRLVMNPDGSLKQIIPLGRAAGVYLDRVGMPLLNEPFVSPLEVPGNPRVRLVLSPDGTVRTFWEQP</sequence>
<dbReference type="AlphaFoldDB" id="A0AAW9QLQ4"/>
<dbReference type="Proteomes" id="UP001328733">
    <property type="component" value="Unassembled WGS sequence"/>
</dbReference>
<dbReference type="RefSeq" id="WP_332863089.1">
    <property type="nucleotide sequence ID" value="NZ_JBAFSM010000001.1"/>
</dbReference>
<feature type="region of interest" description="Disordered" evidence="1">
    <location>
        <begin position="191"/>
        <end position="349"/>
    </location>
</feature>
<feature type="compositionally biased region" description="Pro residues" evidence="1">
    <location>
        <begin position="203"/>
        <end position="216"/>
    </location>
</feature>
<feature type="compositionally biased region" description="Pro residues" evidence="1">
    <location>
        <begin position="310"/>
        <end position="327"/>
    </location>
</feature>
<name>A0AAW9QLQ4_9CHRO</name>
<dbReference type="Pfam" id="PF14233">
    <property type="entry name" value="DUF4335"/>
    <property type="match status" value="1"/>
</dbReference>
<evidence type="ECO:0000256" key="2">
    <source>
        <dbReference type="SAM" id="Phobius"/>
    </source>
</evidence>
<evidence type="ECO:0000313" key="4">
    <source>
        <dbReference type="Proteomes" id="UP001328733"/>
    </source>
</evidence>
<organism evidence="3 4">
    <name type="scientific">Pannus brasiliensis CCIBt3594</name>
    <dbReference type="NCBI Taxonomy" id="1427578"/>
    <lineage>
        <taxon>Bacteria</taxon>
        <taxon>Bacillati</taxon>
        <taxon>Cyanobacteriota</taxon>
        <taxon>Cyanophyceae</taxon>
        <taxon>Oscillatoriophycideae</taxon>
        <taxon>Chroococcales</taxon>
        <taxon>Microcystaceae</taxon>
        <taxon>Pannus</taxon>
    </lineage>
</organism>
<keyword evidence="2" id="KW-0472">Membrane</keyword>